<dbReference type="RefSeq" id="WP_118643263.1">
    <property type="nucleotide sequence ID" value="NZ_CP060635.1"/>
</dbReference>
<keyword evidence="2" id="KW-1185">Reference proteome</keyword>
<evidence type="ECO:0000313" key="1">
    <source>
        <dbReference type="EMBL" id="QNM10346.1"/>
    </source>
</evidence>
<sequence length="79" mass="8786">MKFYNIKDIDGFFDTVQTCEGTVELLTSEGDCLNLKSQLSKLIAYANIFSGGKIPEMEIRTSNPEDMAKLVSFVVTTVE</sequence>
<evidence type="ECO:0000313" key="2">
    <source>
        <dbReference type="Proteomes" id="UP000515860"/>
    </source>
</evidence>
<reference evidence="1 2" key="1">
    <citation type="submission" date="2020-08" db="EMBL/GenBank/DDBJ databases">
        <authorList>
            <person name="Liu C."/>
            <person name="Sun Q."/>
        </authorList>
    </citation>
    <scope>NUCLEOTIDE SEQUENCE [LARGE SCALE GENOMIC DNA]</scope>
    <source>
        <strain evidence="1 2">NSJ-29</strain>
    </source>
</reference>
<dbReference type="AlphaFoldDB" id="A0A7G9GHR4"/>
<gene>
    <name evidence="1" type="ORF">H9Q79_08815</name>
</gene>
<dbReference type="KEGG" id="whj:H9Q79_08815"/>
<name>A0A7G9GHR4_9FIRM</name>
<dbReference type="EMBL" id="CP060635">
    <property type="protein sequence ID" value="QNM10346.1"/>
    <property type="molecule type" value="Genomic_DNA"/>
</dbReference>
<organism evidence="1 2">
    <name type="scientific">Wansuia hejianensis</name>
    <dbReference type="NCBI Taxonomy" id="2763667"/>
    <lineage>
        <taxon>Bacteria</taxon>
        <taxon>Bacillati</taxon>
        <taxon>Bacillota</taxon>
        <taxon>Clostridia</taxon>
        <taxon>Lachnospirales</taxon>
        <taxon>Lachnospiraceae</taxon>
        <taxon>Wansuia</taxon>
    </lineage>
</organism>
<proteinExistence type="predicted"/>
<accession>A0A7G9GHR4</accession>
<protein>
    <submittedName>
        <fullName evidence="1">Polya polymerase</fullName>
    </submittedName>
</protein>
<dbReference type="Proteomes" id="UP000515860">
    <property type="component" value="Chromosome"/>
</dbReference>